<name>A0A9Q1MDB4_9SOLA</name>
<keyword evidence="5" id="KW-1185">Reference proteome</keyword>
<dbReference type="Pfam" id="PF13923">
    <property type="entry name" value="zf-C3HC4_2"/>
    <property type="match status" value="1"/>
</dbReference>
<evidence type="ECO:0000256" key="2">
    <source>
        <dbReference type="SAM" id="MobiDB-lite"/>
    </source>
</evidence>
<reference evidence="5" key="1">
    <citation type="journal article" date="2023" name="Proc. Natl. Acad. Sci. U.S.A.">
        <title>Genomic and structural basis for evolution of tropane alkaloid biosynthesis.</title>
        <authorList>
            <person name="Wanga Y.-J."/>
            <person name="Taina T."/>
            <person name="Yua J.-Y."/>
            <person name="Lia J."/>
            <person name="Xua B."/>
            <person name="Chenc J."/>
            <person name="D'Auriad J.C."/>
            <person name="Huanga J.-P."/>
            <person name="Huanga S.-X."/>
        </authorList>
    </citation>
    <scope>NUCLEOTIDE SEQUENCE [LARGE SCALE GENOMIC DNA]</scope>
    <source>
        <strain evidence="5">cv. KIB-2019</strain>
    </source>
</reference>
<feature type="region of interest" description="Disordered" evidence="2">
    <location>
        <begin position="406"/>
        <end position="487"/>
    </location>
</feature>
<dbReference type="AlphaFoldDB" id="A0A9Q1MDB4"/>
<dbReference type="InterPro" id="IPR033489">
    <property type="entry name" value="RBBP6"/>
</dbReference>
<keyword evidence="1" id="KW-0479">Metal-binding</keyword>
<evidence type="ECO:0000313" key="5">
    <source>
        <dbReference type="Proteomes" id="UP001152561"/>
    </source>
</evidence>
<comment type="caution">
    <text evidence="4">The sequence shown here is derived from an EMBL/GenBank/DDBJ whole genome shotgun (WGS) entry which is preliminary data.</text>
</comment>
<accession>A0A9Q1MDB4</accession>
<proteinExistence type="predicted"/>
<keyword evidence="1" id="KW-0863">Zinc-finger</keyword>
<feature type="region of interest" description="Disordered" evidence="2">
    <location>
        <begin position="369"/>
        <end position="389"/>
    </location>
</feature>
<dbReference type="GO" id="GO:0061630">
    <property type="term" value="F:ubiquitin protein ligase activity"/>
    <property type="evidence" value="ECO:0007669"/>
    <property type="project" value="InterPro"/>
</dbReference>
<dbReference type="SUPFAM" id="SSF57850">
    <property type="entry name" value="RING/U-box"/>
    <property type="match status" value="1"/>
</dbReference>
<organism evidence="4 5">
    <name type="scientific">Anisodus acutangulus</name>
    <dbReference type="NCBI Taxonomy" id="402998"/>
    <lineage>
        <taxon>Eukaryota</taxon>
        <taxon>Viridiplantae</taxon>
        <taxon>Streptophyta</taxon>
        <taxon>Embryophyta</taxon>
        <taxon>Tracheophyta</taxon>
        <taxon>Spermatophyta</taxon>
        <taxon>Magnoliopsida</taxon>
        <taxon>eudicotyledons</taxon>
        <taxon>Gunneridae</taxon>
        <taxon>Pentapetalae</taxon>
        <taxon>asterids</taxon>
        <taxon>lamiids</taxon>
        <taxon>Solanales</taxon>
        <taxon>Solanaceae</taxon>
        <taxon>Solanoideae</taxon>
        <taxon>Hyoscyameae</taxon>
        <taxon>Anisodus</taxon>
    </lineage>
</organism>
<protein>
    <recommendedName>
        <fullName evidence="3">RING-type domain-containing protein</fullName>
    </recommendedName>
</protein>
<dbReference type="Gene3D" id="3.30.40.10">
    <property type="entry name" value="Zinc/RING finger domain, C3HC4 (zinc finger)"/>
    <property type="match status" value="1"/>
</dbReference>
<dbReference type="GO" id="GO:0008270">
    <property type="term" value="F:zinc ion binding"/>
    <property type="evidence" value="ECO:0007669"/>
    <property type="project" value="UniProtKB-KW"/>
</dbReference>
<dbReference type="GO" id="GO:0016567">
    <property type="term" value="P:protein ubiquitination"/>
    <property type="evidence" value="ECO:0007669"/>
    <property type="project" value="InterPro"/>
</dbReference>
<dbReference type="GO" id="GO:0005634">
    <property type="term" value="C:nucleus"/>
    <property type="evidence" value="ECO:0007669"/>
    <property type="project" value="TreeGrafter"/>
</dbReference>
<dbReference type="GO" id="GO:0006397">
    <property type="term" value="P:mRNA processing"/>
    <property type="evidence" value="ECO:0007669"/>
    <property type="project" value="InterPro"/>
</dbReference>
<feature type="compositionally biased region" description="Basic and acidic residues" evidence="2">
    <location>
        <begin position="434"/>
        <end position="447"/>
    </location>
</feature>
<dbReference type="PANTHER" id="PTHR15439:SF11">
    <property type="entry name" value="E3 UBIQUITIN LIGASE PQT3-LIKE ISOFORM X1"/>
    <property type="match status" value="1"/>
</dbReference>
<dbReference type="EMBL" id="JAJAGQ010000008">
    <property type="protein sequence ID" value="KAJ8555120.1"/>
    <property type="molecule type" value="Genomic_DNA"/>
</dbReference>
<keyword evidence="1" id="KW-0862">Zinc</keyword>
<evidence type="ECO:0000259" key="3">
    <source>
        <dbReference type="PROSITE" id="PS50089"/>
    </source>
</evidence>
<dbReference type="GO" id="GO:0006511">
    <property type="term" value="P:ubiquitin-dependent protein catabolic process"/>
    <property type="evidence" value="ECO:0007669"/>
    <property type="project" value="TreeGrafter"/>
</dbReference>
<dbReference type="OrthoDB" id="106784at2759"/>
<dbReference type="PANTHER" id="PTHR15439">
    <property type="entry name" value="RETINOBLASTOMA-BINDING PROTEIN 6"/>
    <property type="match status" value="1"/>
</dbReference>
<dbReference type="InterPro" id="IPR001841">
    <property type="entry name" value="Znf_RING"/>
</dbReference>
<dbReference type="InterPro" id="IPR013083">
    <property type="entry name" value="Znf_RING/FYVE/PHD"/>
</dbReference>
<dbReference type="PROSITE" id="PS50089">
    <property type="entry name" value="ZF_RING_2"/>
    <property type="match status" value="1"/>
</dbReference>
<gene>
    <name evidence="4" type="ORF">K7X08_012616</name>
</gene>
<dbReference type="CDD" id="cd16620">
    <property type="entry name" value="vRING-HC-C4C4_RBBP6"/>
    <property type="match status" value="1"/>
</dbReference>
<evidence type="ECO:0000256" key="1">
    <source>
        <dbReference type="PROSITE-ProRule" id="PRU00175"/>
    </source>
</evidence>
<sequence length="487" mass="55204">MPIIGFSSDITSTEELRERGINGLGLAEGLSNFTFFWFQCQKLGSRDLSQAIERGSNQSKLATKLPEPKTVDVPTLQKVVISNFPAVPNSGLPVELKCPLCNTFFKDAVMIPCCQYSFCEKCIHLALLEKAMCPKCLCIRCRVEDLLPNLSLRKAIEHFLESQMLDTGSENALRKYAPDGESGIHMDDVPCVIVVQREPEMPHSPTATGKGSNQVMAESLYDSLTRKKSLSWTIQQMDVGRDRYANHWNCQGERKPLNLLHSHVQNEGNSMLTGGFPRYPSSPYWNCNMYGNAGNVPFNAFMVPPTPYGPPYMRYMHGSMPSPGGIMRMGGMALPAGNRDDLTLNQYEYMGLQLAEDKRRILYENLGSSSDRHSRESHQHHSWDSRKRHECDSTFDHYQVSDRKRGVTCHVRGSHQKHHPRSALEPSSPVHQKARSEERGFGHDAKHSRNHARHSTNEVRDNKKRMSSGGSYEDCRDGYHHKRKRFH</sequence>
<dbReference type="Proteomes" id="UP001152561">
    <property type="component" value="Unassembled WGS sequence"/>
</dbReference>
<feature type="domain" description="RING-type" evidence="3">
    <location>
        <begin position="98"/>
        <end position="136"/>
    </location>
</feature>
<feature type="compositionally biased region" description="Basic and acidic residues" evidence="2">
    <location>
        <begin position="370"/>
        <end position="389"/>
    </location>
</feature>
<evidence type="ECO:0000313" key="4">
    <source>
        <dbReference type="EMBL" id="KAJ8555120.1"/>
    </source>
</evidence>
<feature type="compositionally biased region" description="Basic residues" evidence="2">
    <location>
        <begin position="412"/>
        <end position="421"/>
    </location>
</feature>